<dbReference type="GO" id="GO:0005759">
    <property type="term" value="C:mitochondrial matrix"/>
    <property type="evidence" value="ECO:0007669"/>
    <property type="project" value="UniProtKB-SubCell"/>
</dbReference>
<dbReference type="InterPro" id="IPR008381">
    <property type="entry name" value="SDHAF3/Sdh7"/>
</dbReference>
<evidence type="ECO:0000256" key="3">
    <source>
        <dbReference type="ARBA" id="ARBA00022946"/>
    </source>
</evidence>
<evidence type="ECO:0000256" key="2">
    <source>
        <dbReference type="ARBA" id="ARBA00006020"/>
    </source>
</evidence>
<accession>A0A835CPC1</accession>
<evidence type="ECO:0000313" key="7">
    <source>
        <dbReference type="EMBL" id="KAF7991709.1"/>
    </source>
</evidence>
<comment type="subcellular location">
    <subcellularLocation>
        <location evidence="1 6">Mitochondrion matrix</location>
    </subcellularLocation>
</comment>
<dbReference type="GO" id="GO:0005758">
    <property type="term" value="C:mitochondrial intermembrane space"/>
    <property type="evidence" value="ECO:0007669"/>
    <property type="project" value="TreeGrafter"/>
</dbReference>
<protein>
    <recommendedName>
        <fullName evidence="6">Succinate dehydrogenase assembly factor 3</fullName>
        <shortName evidence="6">SDH assembly factor 3</shortName>
        <shortName evidence="6">SDHAF3</shortName>
    </recommendedName>
</protein>
<comment type="subunit">
    <text evidence="6">Interacts with the iron-sulfur protein subunit within the SDH catalytic dimer.</text>
</comment>
<dbReference type="CDD" id="cd20270">
    <property type="entry name" value="Complex1_LYR_SDHAF3_LYRM10"/>
    <property type="match status" value="1"/>
</dbReference>
<keyword evidence="4 6" id="KW-0496">Mitochondrion</keyword>
<keyword evidence="5 6" id="KW-0143">Chaperone</keyword>
<organism evidence="7 8">
    <name type="scientific">Aphidius gifuensis</name>
    <name type="common">Parasitoid wasp</name>
    <dbReference type="NCBI Taxonomy" id="684658"/>
    <lineage>
        <taxon>Eukaryota</taxon>
        <taxon>Metazoa</taxon>
        <taxon>Ecdysozoa</taxon>
        <taxon>Arthropoda</taxon>
        <taxon>Hexapoda</taxon>
        <taxon>Insecta</taxon>
        <taxon>Pterygota</taxon>
        <taxon>Neoptera</taxon>
        <taxon>Endopterygota</taxon>
        <taxon>Hymenoptera</taxon>
        <taxon>Apocrita</taxon>
        <taxon>Ichneumonoidea</taxon>
        <taxon>Braconidae</taxon>
        <taxon>Aphidiinae</taxon>
        <taxon>Aphidius</taxon>
    </lineage>
</organism>
<reference evidence="7 8" key="1">
    <citation type="submission" date="2020-08" db="EMBL/GenBank/DDBJ databases">
        <title>Aphidius gifuensis genome sequencing and assembly.</title>
        <authorList>
            <person name="Du Z."/>
        </authorList>
    </citation>
    <scope>NUCLEOTIDE SEQUENCE [LARGE SCALE GENOMIC DNA]</scope>
    <source>
        <strain evidence="7">YNYX2018</strain>
        <tissue evidence="7">Adults</tissue>
    </source>
</reference>
<dbReference type="PANTHER" id="PTHR13137:SF6">
    <property type="entry name" value="SUCCINATE DEHYDROGENASE ASSEMBLY FACTOR 3, MITOCHONDRIAL"/>
    <property type="match status" value="1"/>
</dbReference>
<dbReference type="EMBL" id="JACMRX010000004">
    <property type="protein sequence ID" value="KAF7991709.1"/>
    <property type="molecule type" value="Genomic_DNA"/>
</dbReference>
<dbReference type="Proteomes" id="UP000639338">
    <property type="component" value="Unassembled WGS sequence"/>
</dbReference>
<keyword evidence="8" id="KW-1185">Reference proteome</keyword>
<evidence type="ECO:0000256" key="4">
    <source>
        <dbReference type="ARBA" id="ARBA00023128"/>
    </source>
</evidence>
<evidence type="ECO:0000256" key="6">
    <source>
        <dbReference type="RuleBase" id="RU368039"/>
    </source>
</evidence>
<sequence length="120" mass="13944">MTSLTHVQRVRILYKTILKLHRGLPIEMQPLGNDYLRDEFKRHKSCNPAEAHVFMNEWANYALSLAEQLGLRGPINAKKLGKPLQEEYLQNMKDEQIHQLYELMLAANGIEDDKKLNNNS</sequence>
<comment type="similarity">
    <text evidence="2 6">Belongs to the complex I LYR family. SDHAF3 subfamily.</text>
</comment>
<dbReference type="AlphaFoldDB" id="A0A835CPC1"/>
<dbReference type="GO" id="GO:0006105">
    <property type="term" value="P:succinate metabolic process"/>
    <property type="evidence" value="ECO:0007669"/>
    <property type="project" value="TreeGrafter"/>
</dbReference>
<comment type="caution">
    <text evidence="7">The sequence shown here is derived from an EMBL/GenBank/DDBJ whole genome shotgun (WGS) entry which is preliminary data.</text>
</comment>
<comment type="function">
    <text evidence="6">Plays an essential role in the assembly of succinate dehydrogenase (SDH), an enzyme complex (also referred to as respiratory complex II) that is a component of both the tricarboxylic acid (TCA) cycle and the mitochondrial electron transport chain, and which couples the oxidation of succinate to fumarate with the reduction of ubiquinone (coenzyme Q) to ubiquinol. Promotes maturation of the iron-sulfur protein subunit of the SDH catalytic dimer, protecting it from the deleterious effects of oxidants. May act together with SDHAF1.</text>
</comment>
<keyword evidence="3" id="KW-0809">Transit peptide</keyword>
<evidence type="ECO:0000256" key="1">
    <source>
        <dbReference type="ARBA" id="ARBA00004305"/>
    </source>
</evidence>
<dbReference type="GO" id="GO:0034553">
    <property type="term" value="P:mitochondrial respiratory chain complex II assembly"/>
    <property type="evidence" value="ECO:0007669"/>
    <property type="project" value="UniProtKB-UniRule"/>
</dbReference>
<dbReference type="OrthoDB" id="278329at2759"/>
<dbReference type="Pfam" id="PF13233">
    <property type="entry name" value="Complex1_LYR_2"/>
    <property type="match status" value="1"/>
</dbReference>
<proteinExistence type="inferred from homology"/>
<evidence type="ECO:0000256" key="5">
    <source>
        <dbReference type="ARBA" id="ARBA00023186"/>
    </source>
</evidence>
<gene>
    <name evidence="7" type="ORF">HCN44_010510</name>
</gene>
<evidence type="ECO:0000313" key="8">
    <source>
        <dbReference type="Proteomes" id="UP000639338"/>
    </source>
</evidence>
<dbReference type="PANTHER" id="PTHR13137">
    <property type="entry name" value="DC11 ACN9 HOMOLOG"/>
    <property type="match status" value="1"/>
</dbReference>
<name>A0A835CPC1_APHGI</name>